<sequence>MGAPTESGLDLDEQISQLMQCKPLSEQQAKWLNKQLSKLWPFIAEVHTLAFCFGVLDSLAVELKALKDFSKLYAITVMDARGLSGGERLLWCSKSDAPFKAMTFFFIKQAINNYNCCRADPSLTFTVPEHPLST</sequence>
<evidence type="ECO:0000313" key="1">
    <source>
        <dbReference type="EMBL" id="KAK5839301.1"/>
    </source>
</evidence>
<dbReference type="Proteomes" id="UP001358586">
    <property type="component" value="Chromosome 3"/>
</dbReference>
<proteinExistence type="predicted"/>
<name>A0ABR0QJS1_GOSAR</name>
<reference evidence="1 2" key="1">
    <citation type="submission" date="2023-03" db="EMBL/GenBank/DDBJ databases">
        <title>WGS of Gossypium arboreum.</title>
        <authorList>
            <person name="Yu D."/>
        </authorList>
    </citation>
    <scope>NUCLEOTIDE SEQUENCE [LARGE SCALE GENOMIC DNA]</scope>
    <source>
        <tissue evidence="1">Leaf</tissue>
    </source>
</reference>
<keyword evidence="2" id="KW-1185">Reference proteome</keyword>
<evidence type="ECO:0000313" key="2">
    <source>
        <dbReference type="Proteomes" id="UP001358586"/>
    </source>
</evidence>
<gene>
    <name evidence="1" type="ORF">PVK06_008077</name>
</gene>
<protein>
    <submittedName>
        <fullName evidence="1">Uncharacterized protein</fullName>
    </submittedName>
</protein>
<dbReference type="EMBL" id="JARKNE010000003">
    <property type="protein sequence ID" value="KAK5839301.1"/>
    <property type="molecule type" value="Genomic_DNA"/>
</dbReference>
<accession>A0ABR0QJS1</accession>
<comment type="caution">
    <text evidence="1">The sequence shown here is derived from an EMBL/GenBank/DDBJ whole genome shotgun (WGS) entry which is preliminary data.</text>
</comment>
<organism evidence="1 2">
    <name type="scientific">Gossypium arboreum</name>
    <name type="common">Tree cotton</name>
    <name type="synonym">Gossypium nanking</name>
    <dbReference type="NCBI Taxonomy" id="29729"/>
    <lineage>
        <taxon>Eukaryota</taxon>
        <taxon>Viridiplantae</taxon>
        <taxon>Streptophyta</taxon>
        <taxon>Embryophyta</taxon>
        <taxon>Tracheophyta</taxon>
        <taxon>Spermatophyta</taxon>
        <taxon>Magnoliopsida</taxon>
        <taxon>eudicotyledons</taxon>
        <taxon>Gunneridae</taxon>
        <taxon>Pentapetalae</taxon>
        <taxon>rosids</taxon>
        <taxon>malvids</taxon>
        <taxon>Malvales</taxon>
        <taxon>Malvaceae</taxon>
        <taxon>Malvoideae</taxon>
        <taxon>Gossypium</taxon>
    </lineage>
</organism>